<sequence length="143" mass="16642">MKKTVGLLVLGGCIVFLAYTLAYIFGDSLLGWWLANILHFSGGFYAVFFLRTLFNSTGKYHQTKTAWWMKLLIFIFGALVMGVLWEWYEFVFIYWNKIFVLHQEWAILAIYVDTMSDLFIDLLGAMAAGIYLSLHLWNRKNST</sequence>
<evidence type="ECO:0000313" key="2">
    <source>
        <dbReference type="EMBL" id="KKS46247.1"/>
    </source>
</evidence>
<gene>
    <name evidence="2" type="ORF">UV10_C0005G0016</name>
</gene>
<keyword evidence="1" id="KW-0812">Transmembrane</keyword>
<dbReference type="Proteomes" id="UP000034951">
    <property type="component" value="Unassembled WGS sequence"/>
</dbReference>
<organism evidence="2 3">
    <name type="scientific">Candidatus Azambacteria bacterium GW2011_GWA1_42_19</name>
    <dbReference type="NCBI Taxonomy" id="1618609"/>
    <lineage>
        <taxon>Bacteria</taxon>
        <taxon>Candidatus Azamiibacteriota</taxon>
    </lineage>
</organism>
<dbReference type="Pfam" id="PF09997">
    <property type="entry name" value="DUF2238"/>
    <property type="match status" value="1"/>
</dbReference>
<dbReference type="AlphaFoldDB" id="A0A0G0ZC17"/>
<name>A0A0G0ZC17_9BACT</name>
<feature type="transmembrane region" description="Helical" evidence="1">
    <location>
        <begin position="118"/>
        <end position="137"/>
    </location>
</feature>
<accession>A0A0G0ZC17</accession>
<feature type="transmembrane region" description="Helical" evidence="1">
    <location>
        <begin position="66"/>
        <end position="85"/>
    </location>
</feature>
<proteinExistence type="predicted"/>
<feature type="transmembrane region" description="Helical" evidence="1">
    <location>
        <begin position="32"/>
        <end position="54"/>
    </location>
</feature>
<keyword evidence="1" id="KW-0472">Membrane</keyword>
<comment type="caution">
    <text evidence="2">The sequence shown here is derived from an EMBL/GenBank/DDBJ whole genome shotgun (WGS) entry which is preliminary data.</text>
</comment>
<evidence type="ECO:0000313" key="3">
    <source>
        <dbReference type="Proteomes" id="UP000034951"/>
    </source>
</evidence>
<reference evidence="2 3" key="1">
    <citation type="journal article" date="2015" name="Nature">
        <title>rRNA introns, odd ribosomes, and small enigmatic genomes across a large radiation of phyla.</title>
        <authorList>
            <person name="Brown C.T."/>
            <person name="Hug L.A."/>
            <person name="Thomas B.C."/>
            <person name="Sharon I."/>
            <person name="Castelle C.J."/>
            <person name="Singh A."/>
            <person name="Wilkins M.J."/>
            <person name="Williams K.H."/>
            <person name="Banfield J.F."/>
        </authorList>
    </citation>
    <scope>NUCLEOTIDE SEQUENCE [LARGE SCALE GENOMIC DNA]</scope>
</reference>
<protein>
    <submittedName>
        <fullName evidence="2">Uncharacterized protein</fullName>
    </submittedName>
</protein>
<dbReference type="InterPro" id="IPR014509">
    <property type="entry name" value="YjdF-like"/>
</dbReference>
<dbReference type="EMBL" id="LCDE01000005">
    <property type="protein sequence ID" value="KKS46247.1"/>
    <property type="molecule type" value="Genomic_DNA"/>
</dbReference>
<evidence type="ECO:0000256" key="1">
    <source>
        <dbReference type="SAM" id="Phobius"/>
    </source>
</evidence>
<keyword evidence="1" id="KW-1133">Transmembrane helix</keyword>